<feature type="transmembrane region" description="Helical" evidence="1">
    <location>
        <begin position="251"/>
        <end position="268"/>
    </location>
</feature>
<accession>A0A1I7SFR1</accession>
<keyword evidence="1" id="KW-0812">Transmembrane</keyword>
<keyword evidence="1" id="KW-1133">Transmembrane helix</keyword>
<keyword evidence="1" id="KW-0472">Membrane</keyword>
<name>A0A1I7SFR1_BURXY</name>
<feature type="transmembrane region" description="Helical" evidence="1">
    <location>
        <begin position="313"/>
        <end position="335"/>
    </location>
</feature>
<feature type="transmembrane region" description="Helical" evidence="1">
    <location>
        <begin position="280"/>
        <end position="301"/>
    </location>
</feature>
<protein>
    <submittedName>
        <fullName evidence="3">Uncharacterized protein</fullName>
    </submittedName>
</protein>
<proteinExistence type="predicted"/>
<reference evidence="3" key="1">
    <citation type="submission" date="2016-11" db="UniProtKB">
        <authorList>
            <consortium name="WormBaseParasite"/>
        </authorList>
    </citation>
    <scope>IDENTIFICATION</scope>
</reference>
<evidence type="ECO:0000313" key="2">
    <source>
        <dbReference type="Proteomes" id="UP000095284"/>
    </source>
</evidence>
<feature type="transmembrane region" description="Helical" evidence="1">
    <location>
        <begin position="98"/>
        <end position="117"/>
    </location>
</feature>
<feature type="transmembrane region" description="Helical" evidence="1">
    <location>
        <begin position="221"/>
        <end position="245"/>
    </location>
</feature>
<evidence type="ECO:0000313" key="3">
    <source>
        <dbReference type="WBParaSite" id="BXY_1187400.1"/>
    </source>
</evidence>
<feature type="transmembrane region" description="Helical" evidence="1">
    <location>
        <begin position="153"/>
        <end position="175"/>
    </location>
</feature>
<dbReference type="AlphaFoldDB" id="A0A1I7SFR1"/>
<evidence type="ECO:0000256" key="1">
    <source>
        <dbReference type="SAM" id="Phobius"/>
    </source>
</evidence>
<feature type="transmembrane region" description="Helical" evidence="1">
    <location>
        <begin position="73"/>
        <end position="92"/>
    </location>
</feature>
<dbReference type="Proteomes" id="UP000095284">
    <property type="component" value="Unplaced"/>
</dbReference>
<organism evidence="2 3">
    <name type="scientific">Bursaphelenchus xylophilus</name>
    <name type="common">Pinewood nematode worm</name>
    <name type="synonym">Aphelenchoides xylophilus</name>
    <dbReference type="NCBI Taxonomy" id="6326"/>
    <lineage>
        <taxon>Eukaryota</taxon>
        <taxon>Metazoa</taxon>
        <taxon>Ecdysozoa</taxon>
        <taxon>Nematoda</taxon>
        <taxon>Chromadorea</taxon>
        <taxon>Rhabditida</taxon>
        <taxon>Tylenchina</taxon>
        <taxon>Tylenchomorpha</taxon>
        <taxon>Aphelenchoidea</taxon>
        <taxon>Aphelenchoididae</taxon>
        <taxon>Bursaphelenchus</taxon>
    </lineage>
</organism>
<dbReference type="WBParaSite" id="BXY_1187400.1">
    <property type="protein sequence ID" value="BXY_1187400.1"/>
    <property type="gene ID" value="BXY_1187400"/>
</dbReference>
<feature type="transmembrane region" description="Helical" evidence="1">
    <location>
        <begin position="129"/>
        <end position="147"/>
    </location>
</feature>
<sequence>MRSVCYVKMSESPHNSSSYPLVPPPQQPLIDLSCGKSEHIQRPVHNKNPMAIRFRGVDYEYPAKTCGISALTWIRFLALLNVAISLAGVLAIWNPFLIVSVLLSIVSSIYFFIVTLFKKSFIRYENLAFINYGNIPFSGFLLGIEFHQYRTGWALIPALAHIIGYSIVCDGACYLETGYWCLSRRSPVCLSSDPPVDRTFFFWHELGSRKIYGNRCECRRILGYVCSYLALTLVFANILLFPIYLHNHSNFAPIIMTFWYLVGVFCFYERKAFLGYKKEGYIRVMVWTFGFNFGIILSIVIKKLKDKYYDGYYYLPRTFGLILISTVVSGILAYLHSKFYKTLTERNHQQEHYVAVPSENHQSGINI</sequence>